<evidence type="ECO:0000313" key="1">
    <source>
        <dbReference type="EMBL" id="CAG8670670.1"/>
    </source>
</evidence>
<keyword evidence="2" id="KW-1185">Reference proteome</keyword>
<accession>A0ACA9NPU7</accession>
<sequence length="1010" mass="106800">IELVVVQTRGAALNSQQKMNQLASTVTGYSSPPPTTSPARLGSAAAASAGAVSSSAGKESRDKGKASNIVGGIFGGSKEKEREFVADGPGSLSRPGTATDSPAVAGEIIPLGLTNSHTPSINTTITSVTASSNGTISSGTPTTTNSMKSWSTTSLSASVDSNDVTSPSHQSHSSPYGNTATTSMNSAREKERKEKERKEREKREHGEVCGRTTIRKPPAPTLSSSLYADHGSPEAGPEWFEQFLFGDLPSFGNMIIALWRLPEGGKKDKERDGDGEKRPRSAGTGSAGTTSIIGGTTSAGSGGAIGSTNSSSHHNLSTVSSIGVSSTHSGVSNLTDGTTNAARGGSNSYGVIGNSFGAAKGATFVGCVEISLPHFSRGEWVEGFWPVYAHANTMTSGNAGSMPGLAGGIGTLGMGVGAMGLGGMSGIGGVAGALVQVGEMKLKIKVDEEIILPSRAYRNVLDALEKRNYLDVLSDLEQKLRIDQQLITPHIVTLAVARNRLLHDIVELAEREINSVASSTATNTLFRGNTVLTKTMELAMAWYGKKFLEASVGPVIRRMIAEKVEIEVDPSKLKVSSKRPSTRDSFRPSTKESMINTSTSGKDRAEIEREILQEQGVRALEYWCNELWNQIYVVRMECPIELRRLFSHVRTMVEKKFGSNPANSAPENGYYNPDQPTVSATQAQANMDMLPWRAISSFVFLRFIVPAILHPHLFGLCPGMPSGPVVRSLTILAKCTQSLANLNPTVPPKEEYMRGIKPCLERYNPTMVDYLKCVSSLPDAWSPLANSSSFLSGPDKHDRLYVINSLRERLTGRGAGSIPTLWKDAIPLLPYALDVPKHLAILSSTVVRNAKSASASGMPRGGAAPGADDSDWSLTTFSGLCFDVEAQALKSVATLAQGAAAASSGTFGNSVRTKRSTSVSSGFGYYQQGSAMNPTQQPHDFDSTASNRPGSSRGVTPTGPPGGSSPNVTTPTQKHMPSRPWSSSSQSKRPSSARSVTAPAPPSPHNITPP</sequence>
<proteinExistence type="predicted"/>
<comment type="caution">
    <text evidence="1">The sequence shown here is derived from an EMBL/GenBank/DDBJ whole genome shotgun (WGS) entry which is preliminary data.</text>
</comment>
<feature type="non-terminal residue" evidence="1">
    <location>
        <position position="1010"/>
    </location>
</feature>
<reference evidence="1" key="1">
    <citation type="submission" date="2021-06" db="EMBL/GenBank/DDBJ databases">
        <authorList>
            <person name="Kallberg Y."/>
            <person name="Tangrot J."/>
            <person name="Rosling A."/>
        </authorList>
    </citation>
    <scope>NUCLEOTIDE SEQUENCE</scope>
    <source>
        <strain evidence="1">CL356</strain>
    </source>
</reference>
<dbReference type="Proteomes" id="UP000789525">
    <property type="component" value="Unassembled WGS sequence"/>
</dbReference>
<protein>
    <submittedName>
        <fullName evidence="1">16366_t:CDS:1</fullName>
    </submittedName>
</protein>
<evidence type="ECO:0000313" key="2">
    <source>
        <dbReference type="Proteomes" id="UP000789525"/>
    </source>
</evidence>
<gene>
    <name evidence="1" type="ORF">ACOLOM_LOCUS8939</name>
</gene>
<feature type="non-terminal residue" evidence="1">
    <location>
        <position position="1"/>
    </location>
</feature>
<dbReference type="EMBL" id="CAJVPT010024468">
    <property type="protein sequence ID" value="CAG8670670.1"/>
    <property type="molecule type" value="Genomic_DNA"/>
</dbReference>
<organism evidence="1 2">
    <name type="scientific">Acaulospora colombiana</name>
    <dbReference type="NCBI Taxonomy" id="27376"/>
    <lineage>
        <taxon>Eukaryota</taxon>
        <taxon>Fungi</taxon>
        <taxon>Fungi incertae sedis</taxon>
        <taxon>Mucoromycota</taxon>
        <taxon>Glomeromycotina</taxon>
        <taxon>Glomeromycetes</taxon>
        <taxon>Diversisporales</taxon>
        <taxon>Acaulosporaceae</taxon>
        <taxon>Acaulospora</taxon>
    </lineage>
</organism>
<name>A0ACA9NPU7_9GLOM</name>